<gene>
    <name evidence="4" type="ORF">R1sor_004448</name>
</gene>
<comment type="caution">
    <text evidence="4">The sequence shown here is derived from an EMBL/GenBank/DDBJ whole genome shotgun (WGS) entry which is preliminary data.</text>
</comment>
<evidence type="ECO:0000256" key="3">
    <source>
        <dbReference type="PROSITE-ProRule" id="PRU00810"/>
    </source>
</evidence>
<dbReference type="EMBL" id="JBJQOH010000003">
    <property type="protein sequence ID" value="KAL3690797.1"/>
    <property type="molecule type" value="Genomic_DNA"/>
</dbReference>
<dbReference type="Gene3D" id="1.20.1160.11">
    <property type="entry name" value="Paired amphipathic helix"/>
    <property type="match status" value="1"/>
</dbReference>
<reference evidence="4 5" key="1">
    <citation type="submission" date="2024-09" db="EMBL/GenBank/DDBJ databases">
        <title>Chromosome-scale assembly of Riccia sorocarpa.</title>
        <authorList>
            <person name="Paukszto L."/>
        </authorList>
    </citation>
    <scope>NUCLEOTIDE SEQUENCE [LARGE SCALE GENOMIC DNA]</scope>
    <source>
        <strain evidence="4">LP-2024</strain>
        <tissue evidence="4">Aerial parts of the thallus</tissue>
    </source>
</reference>
<dbReference type="InterPro" id="IPR003822">
    <property type="entry name" value="PAH"/>
</dbReference>
<dbReference type="InterPro" id="IPR036600">
    <property type="entry name" value="PAH_sf"/>
</dbReference>
<evidence type="ECO:0000256" key="2">
    <source>
        <dbReference type="ARBA" id="ARBA00023242"/>
    </source>
</evidence>
<comment type="subcellular location">
    <subcellularLocation>
        <location evidence="1 3">Nucleus</location>
    </subcellularLocation>
</comment>
<keyword evidence="5" id="KW-1185">Reference proteome</keyword>
<accession>A0ABD3HGY9</accession>
<dbReference type="Proteomes" id="UP001633002">
    <property type="component" value="Unassembled WGS sequence"/>
</dbReference>
<proteinExistence type="predicted"/>
<organism evidence="4 5">
    <name type="scientific">Riccia sorocarpa</name>
    <dbReference type="NCBI Taxonomy" id="122646"/>
    <lineage>
        <taxon>Eukaryota</taxon>
        <taxon>Viridiplantae</taxon>
        <taxon>Streptophyta</taxon>
        <taxon>Embryophyta</taxon>
        <taxon>Marchantiophyta</taxon>
        <taxon>Marchantiopsida</taxon>
        <taxon>Marchantiidae</taxon>
        <taxon>Marchantiales</taxon>
        <taxon>Ricciaceae</taxon>
        <taxon>Riccia</taxon>
    </lineage>
</organism>
<sequence>MVMASPIPGLGRLLSRKFQYELLHDLRDVKHHNFTQVIYQLESKAISFKEMTEAVARILAGYPELQTKFKRFLPSYEEFKQYTEETLHVDGKLYDQVKDLMRAYSDGLVDVSFYRNGVALIFKDHPGIVDPFQFSVVVDAIEYVKMVKDKFERRNDWVKFHEFVRLLHAYDQGCRAGDPRFKAFRLQLINLLDNDRELMQGFNIFLPEHDKLDLAHLGDAQTHPAVGNEDPVVDMQIDRAPELPDLPSVAVGNADAFLGPEINNARKLPSARDQHGPQVGDMGGERVPLDKALWYQDDETAIFGDLWYENVGIEGMMIARLSSARVVISEEGKSP</sequence>
<keyword evidence="2 3" id="KW-0539">Nucleus</keyword>
<dbReference type="Pfam" id="PF02671">
    <property type="entry name" value="PAH"/>
    <property type="match status" value="1"/>
</dbReference>
<evidence type="ECO:0000313" key="5">
    <source>
        <dbReference type="Proteomes" id="UP001633002"/>
    </source>
</evidence>
<dbReference type="GO" id="GO:0005634">
    <property type="term" value="C:nucleus"/>
    <property type="evidence" value="ECO:0007669"/>
    <property type="project" value="UniProtKB-SubCell"/>
</dbReference>
<dbReference type="SUPFAM" id="SSF47762">
    <property type="entry name" value="PAH2 domain"/>
    <property type="match status" value="2"/>
</dbReference>
<protein>
    <submittedName>
        <fullName evidence="4">Uncharacterized protein</fullName>
    </submittedName>
</protein>
<evidence type="ECO:0000313" key="4">
    <source>
        <dbReference type="EMBL" id="KAL3690797.1"/>
    </source>
</evidence>
<evidence type="ECO:0000256" key="1">
    <source>
        <dbReference type="ARBA" id="ARBA00004123"/>
    </source>
</evidence>
<dbReference type="PROSITE" id="PS51477">
    <property type="entry name" value="PAH"/>
    <property type="match status" value="1"/>
</dbReference>
<dbReference type="AlphaFoldDB" id="A0ABD3HGY9"/>
<name>A0ABD3HGY9_9MARC</name>